<proteinExistence type="predicted"/>
<dbReference type="Pfam" id="PF00335">
    <property type="entry name" value="Tetraspanin"/>
    <property type="match status" value="1"/>
</dbReference>
<dbReference type="InterPro" id="IPR018499">
    <property type="entry name" value="Tetraspanin/Peripherin"/>
</dbReference>
<evidence type="ECO:0000256" key="2">
    <source>
        <dbReference type="ARBA" id="ARBA00022692"/>
    </source>
</evidence>
<evidence type="ECO:0000256" key="1">
    <source>
        <dbReference type="ARBA" id="ARBA00004141"/>
    </source>
</evidence>
<feature type="transmembrane region" description="Helical" evidence="5">
    <location>
        <begin position="302"/>
        <end position="326"/>
    </location>
</feature>
<feature type="transmembrane region" description="Helical" evidence="5">
    <location>
        <begin position="172"/>
        <end position="194"/>
    </location>
</feature>
<keyword evidence="7" id="KW-1185">Reference proteome</keyword>
<feature type="transmembrane region" description="Helical" evidence="5">
    <location>
        <begin position="14"/>
        <end position="33"/>
    </location>
</feature>
<dbReference type="Proteomes" id="UP001162131">
    <property type="component" value="Unassembled WGS sequence"/>
</dbReference>
<evidence type="ECO:0000313" key="6">
    <source>
        <dbReference type="EMBL" id="CAG9330249.1"/>
    </source>
</evidence>
<comment type="caution">
    <text evidence="6">The sequence shown here is derived from an EMBL/GenBank/DDBJ whole genome shotgun (WGS) entry which is preliminary data.</text>
</comment>
<gene>
    <name evidence="6" type="ORF">BSTOLATCC_MIC50849</name>
</gene>
<comment type="subcellular location">
    <subcellularLocation>
        <location evidence="1">Membrane</location>
        <topology evidence="1">Multi-pass membrane protein</topology>
    </subcellularLocation>
</comment>
<feature type="transmembrane region" description="Helical" evidence="5">
    <location>
        <begin position="236"/>
        <end position="261"/>
    </location>
</feature>
<dbReference type="EMBL" id="CAJZBQ010000051">
    <property type="protein sequence ID" value="CAG9330249.1"/>
    <property type="molecule type" value="Genomic_DNA"/>
</dbReference>
<evidence type="ECO:0000256" key="4">
    <source>
        <dbReference type="ARBA" id="ARBA00023136"/>
    </source>
</evidence>
<feature type="transmembrane region" description="Helical" evidence="5">
    <location>
        <begin position="79"/>
        <end position="105"/>
    </location>
</feature>
<keyword evidence="2 5" id="KW-0812">Transmembrane</keyword>
<evidence type="ECO:0000313" key="7">
    <source>
        <dbReference type="Proteomes" id="UP001162131"/>
    </source>
</evidence>
<protein>
    <submittedName>
        <fullName evidence="6">Uncharacterized protein</fullName>
    </submittedName>
</protein>
<keyword evidence="3 5" id="KW-1133">Transmembrane helix</keyword>
<reference evidence="6" key="1">
    <citation type="submission" date="2021-09" db="EMBL/GenBank/DDBJ databases">
        <authorList>
            <consortium name="AG Swart"/>
            <person name="Singh M."/>
            <person name="Singh A."/>
            <person name="Seah K."/>
            <person name="Emmerich C."/>
        </authorList>
    </citation>
    <scope>NUCLEOTIDE SEQUENCE</scope>
    <source>
        <strain evidence="6">ATCC30299</strain>
    </source>
</reference>
<evidence type="ECO:0000256" key="5">
    <source>
        <dbReference type="SAM" id="Phobius"/>
    </source>
</evidence>
<organism evidence="6 7">
    <name type="scientific">Blepharisma stoltei</name>
    <dbReference type="NCBI Taxonomy" id="1481888"/>
    <lineage>
        <taxon>Eukaryota</taxon>
        <taxon>Sar</taxon>
        <taxon>Alveolata</taxon>
        <taxon>Ciliophora</taxon>
        <taxon>Postciliodesmatophora</taxon>
        <taxon>Heterotrichea</taxon>
        <taxon>Heterotrichida</taxon>
        <taxon>Blepharismidae</taxon>
        <taxon>Blepharisma</taxon>
    </lineage>
</organism>
<accession>A0AAU9K8G1</accession>
<feature type="transmembrane region" description="Helical" evidence="5">
    <location>
        <begin position="139"/>
        <end position="160"/>
    </location>
</feature>
<dbReference type="AlphaFoldDB" id="A0AAU9K8G1"/>
<sequence length="340" mass="37896">MQTQEKTKKNPHTFTRWILGVCSATLIALGPIIMTLGYQANKFGVEILIADKALMGMGGIVSMLGIIAIVGNMIKSSKVLLFTFYSSIILIIFISVFALGAWLMLNDIQDFIDRNWESLRNSAQGYSMAGFKRHAESEIQSLIAFSFAVNMIMISAEANIWNLIRKKIRESLFPVTSLILSILGSALIAVSFYSAQHSNYTQLPSWTNFIFVFIGFSMMGLGILGYYAATHSRQTMIIWFATTLGFISIMILVAGIGSILLSSLVMKYLEDSWPQINANLQEAGYDVEIEDFGEELKMNFKFAGLFGIVNFCFLVLSFAGAMLYLGHLKKKQESMKAIFN</sequence>
<feature type="transmembrane region" description="Helical" evidence="5">
    <location>
        <begin position="206"/>
        <end position="229"/>
    </location>
</feature>
<feature type="transmembrane region" description="Helical" evidence="5">
    <location>
        <begin position="53"/>
        <end position="72"/>
    </location>
</feature>
<keyword evidence="4 5" id="KW-0472">Membrane</keyword>
<name>A0AAU9K8G1_9CILI</name>
<evidence type="ECO:0000256" key="3">
    <source>
        <dbReference type="ARBA" id="ARBA00022989"/>
    </source>
</evidence>
<dbReference type="GO" id="GO:0016020">
    <property type="term" value="C:membrane"/>
    <property type="evidence" value="ECO:0007669"/>
    <property type="project" value="UniProtKB-SubCell"/>
</dbReference>